<dbReference type="PIRSF" id="PIRSF007860">
    <property type="entry name" value="VPS11"/>
    <property type="match status" value="1"/>
</dbReference>
<name>A0AAV1C4E2_OLDCO</name>
<dbReference type="PANTHER" id="PTHR23323">
    <property type="entry name" value="VACUOLAR PROTEIN SORTING-ASSOCIATED PROTEIN"/>
    <property type="match status" value="1"/>
</dbReference>
<evidence type="ECO:0000313" key="14">
    <source>
        <dbReference type="Proteomes" id="UP001161247"/>
    </source>
</evidence>
<accession>A0AAV1C4E2</accession>
<dbReference type="CDD" id="cd16688">
    <property type="entry name" value="RING-H2_Vps11"/>
    <property type="match status" value="1"/>
</dbReference>
<dbReference type="Pfam" id="PF23266">
    <property type="entry name" value="VPS11_N"/>
    <property type="match status" value="1"/>
</dbReference>
<evidence type="ECO:0000256" key="6">
    <source>
        <dbReference type="ARBA" id="ARBA00023136"/>
    </source>
</evidence>
<gene>
    <name evidence="13" type="ORF">OLC1_LOCUS2279</name>
</gene>
<comment type="subunit">
    <text evidence="7">Core component of at least two putative endosomal tethering complexes, the homotypic fusion and vacuole protein sorting (HOPS) complex and the class C core vacuole/endosome tethering (CORVET) complex.</text>
</comment>
<dbReference type="GO" id="GO:0007033">
    <property type="term" value="P:vacuole organization"/>
    <property type="evidence" value="ECO:0007669"/>
    <property type="project" value="TreeGrafter"/>
</dbReference>
<dbReference type="InterPro" id="IPR011990">
    <property type="entry name" value="TPR-like_helical_dom_sf"/>
</dbReference>
<dbReference type="Gene3D" id="1.25.40.10">
    <property type="entry name" value="Tetratricopeptide repeat domain"/>
    <property type="match status" value="1"/>
</dbReference>
<dbReference type="GO" id="GO:0006904">
    <property type="term" value="P:vesicle docking involved in exocytosis"/>
    <property type="evidence" value="ECO:0007669"/>
    <property type="project" value="TreeGrafter"/>
</dbReference>
<dbReference type="GO" id="GO:0006886">
    <property type="term" value="P:intracellular protein transport"/>
    <property type="evidence" value="ECO:0007669"/>
    <property type="project" value="UniProtKB-UniRule"/>
</dbReference>
<dbReference type="PANTHER" id="PTHR23323:SF24">
    <property type="entry name" value="VACUOLAR PROTEIN SORTING-ASSOCIATED PROTEIN 11 HOMOLOG"/>
    <property type="match status" value="1"/>
</dbReference>
<dbReference type="SUPFAM" id="SSF50978">
    <property type="entry name" value="WD40 repeat-like"/>
    <property type="match status" value="1"/>
</dbReference>
<dbReference type="GO" id="GO:0033263">
    <property type="term" value="C:CORVET complex"/>
    <property type="evidence" value="ECO:0007669"/>
    <property type="project" value="UniProtKB-UniRule"/>
</dbReference>
<dbReference type="GO" id="GO:0007032">
    <property type="term" value="P:endosome organization"/>
    <property type="evidence" value="ECO:0007669"/>
    <property type="project" value="TreeGrafter"/>
</dbReference>
<dbReference type="GO" id="GO:0048284">
    <property type="term" value="P:organelle fusion"/>
    <property type="evidence" value="ECO:0007669"/>
    <property type="project" value="TreeGrafter"/>
</dbReference>
<evidence type="ECO:0000256" key="11">
    <source>
        <dbReference type="SAM" id="MobiDB-lite"/>
    </source>
</evidence>
<dbReference type="InterPro" id="IPR024763">
    <property type="entry name" value="VPS11_C"/>
</dbReference>
<dbReference type="Gene3D" id="2.130.10.10">
    <property type="entry name" value="YVTN repeat-like/Quinoprotein amine dehydrogenase"/>
    <property type="match status" value="1"/>
</dbReference>
<keyword evidence="7" id="KW-0926">Vacuole</keyword>
<evidence type="ECO:0000256" key="10">
    <source>
        <dbReference type="SAM" id="Coils"/>
    </source>
</evidence>
<dbReference type="PROSITE" id="PS50236">
    <property type="entry name" value="CHCR"/>
    <property type="match status" value="2"/>
</dbReference>
<feature type="compositionally biased region" description="Polar residues" evidence="11">
    <location>
        <begin position="630"/>
        <end position="651"/>
    </location>
</feature>
<evidence type="ECO:0000256" key="1">
    <source>
        <dbReference type="ARBA" id="ARBA00004184"/>
    </source>
</evidence>
<keyword evidence="4 8" id="KW-0863">Zinc-finger</keyword>
<dbReference type="GO" id="GO:0009705">
    <property type="term" value="C:plant-type vacuole membrane"/>
    <property type="evidence" value="ECO:0007669"/>
    <property type="project" value="UniProtKB-UniRule"/>
</dbReference>
<keyword evidence="5" id="KW-0862">Zinc</keyword>
<dbReference type="AlphaFoldDB" id="A0AAV1C4E2"/>
<dbReference type="EMBL" id="OX459118">
    <property type="protein sequence ID" value="CAI9090033.1"/>
    <property type="molecule type" value="Genomic_DNA"/>
</dbReference>
<protein>
    <recommendedName>
        <fullName evidence="7">Vacuolar protein sorting-associated protein 11 homolog</fullName>
    </recommendedName>
</protein>
<sequence length="950" mass="107881">MYQWRKFEFFEGKYGGKITMPEEISGTIQCCSSGRGKVVVGCDDGTISLLDRGLKFNYQFQAHSTTVLYLQQLKQRNYLVTVGEDEQLSSQSSAVCMKIFDLDKMQEEGPSTSTPDCVQILRIFTNQFPEAKITSFLVLEEAPPILLVAIGLDNGSIYCIQGDIARERIKRFRLQADSGHPDKSQSSITGLEFRVDGQVLQLFAVTPSSVHLFNLHTQPPRGQILDSIGSDVPSVAMSDRLELIIGRPEAIYFYEVDGRGPCWAFEGEKKFLGWFRGYLLCVIADLSTGKYSFNVYDLKNKLVAHSVPVKEVSHMLCEWGNIILLMKDKSAICIGEKDMESKLDMLFKKSLYTVAINIVQTQQADAAATAEVLRKYGDHLYSKQEYDQAMHQYIDTIGHLEPSYVIQKFLDAQRIYNLTNYLEKLHEKGLASKDHTTLLLNCYTKLKDVDKLNLFIKSDDGIGENKFDVETAIRVCRAAGYHEHAMYVAKRAGKHELYLKILLEDLARYEEALQYINSLEPSQAGVTVEEYGKILIEHKPAETIDILMRLCTEEESARRSSSNTYMSMLPSPVDFINIFVHHPQSLLEFLEKYTSKVKDSPAQGEIHNTLLELYLSHDLDFPSISQFNASQSGDTVAGKTSNSATISNGRSNGKPINDQRVANEEKDRQERRQKGLNLLKSAWPPELDQPMYDVDLAIILCEMNSFTEGLLYLYEKMKLYKEVVACYMQAQDHEGLIACCKRLGDVRKGGDPSLWADVLKYFGELGEDCSKEVKEVLTYIERDDIVQPIVVLQTLSRNPCLTLSVIKDYIARKLDHESKLIEEDRRAIEKYQEETSTMRREIQDLQTNARIFQLSKCTACTFTLDLPAVHFLCMHSFHQRCLGDNEKECPECAPEYRSVMETKRSLEQNSKSQDQFFQHVKSSKDGFSVIAEYFGKGIISKTDIRQQAGA</sequence>
<evidence type="ECO:0000256" key="9">
    <source>
        <dbReference type="PROSITE-ProRule" id="PRU01006"/>
    </source>
</evidence>
<evidence type="ECO:0000259" key="12">
    <source>
        <dbReference type="PROSITE" id="PS50089"/>
    </source>
</evidence>
<feature type="repeat" description="CHCR" evidence="9">
    <location>
        <begin position="393"/>
        <end position="544"/>
    </location>
</feature>
<proteinExistence type="inferred from homology"/>
<comment type="subcellular location">
    <subcellularLocation>
        <location evidence="1">Endomembrane system</location>
        <topology evidence="1">Peripheral membrane protein</topology>
    </subcellularLocation>
    <subcellularLocation>
        <location evidence="7">Vacuole membrane</location>
        <topology evidence="7">Peripheral membrane protein</topology>
    </subcellularLocation>
    <subcellularLocation>
        <location evidence="7">Prevacuolar compartment membrane</location>
        <topology evidence="7">Peripheral membrane protein</topology>
    </subcellularLocation>
</comment>
<dbReference type="Pfam" id="PF12451">
    <property type="entry name" value="VPS11_C"/>
    <property type="match status" value="1"/>
</dbReference>
<dbReference type="InterPro" id="IPR000547">
    <property type="entry name" value="Clathrin_H-chain/VPS_repeat"/>
</dbReference>
<evidence type="ECO:0000256" key="2">
    <source>
        <dbReference type="ARBA" id="ARBA00007070"/>
    </source>
</evidence>
<feature type="compositionally biased region" description="Basic and acidic residues" evidence="11">
    <location>
        <begin position="661"/>
        <end position="671"/>
    </location>
</feature>
<feature type="coiled-coil region" evidence="10">
    <location>
        <begin position="814"/>
        <end position="848"/>
    </location>
</feature>
<keyword evidence="14" id="KW-1185">Reference proteome</keyword>
<dbReference type="InterPro" id="IPR016528">
    <property type="entry name" value="VPS11"/>
</dbReference>
<dbReference type="GO" id="GO:0030674">
    <property type="term" value="F:protein-macromolecule adaptor activity"/>
    <property type="evidence" value="ECO:0007669"/>
    <property type="project" value="TreeGrafter"/>
</dbReference>
<dbReference type="Proteomes" id="UP001161247">
    <property type="component" value="Chromosome 1"/>
</dbReference>
<dbReference type="Pfam" id="PF23356">
    <property type="entry name" value="TPR_PEP5_VPS11"/>
    <property type="match status" value="2"/>
</dbReference>
<keyword evidence="10" id="KW-0175">Coiled coil</keyword>
<dbReference type="GO" id="GO:0030897">
    <property type="term" value="C:HOPS complex"/>
    <property type="evidence" value="ECO:0007669"/>
    <property type="project" value="UniProtKB-UniRule"/>
</dbReference>
<reference evidence="13" key="1">
    <citation type="submission" date="2023-03" db="EMBL/GenBank/DDBJ databases">
        <authorList>
            <person name="Julca I."/>
        </authorList>
    </citation>
    <scope>NUCLEOTIDE SEQUENCE</scope>
</reference>
<evidence type="ECO:0000313" key="13">
    <source>
        <dbReference type="EMBL" id="CAI9090033.1"/>
    </source>
</evidence>
<comment type="function">
    <text evidence="7">Involved in regulating membrane fusion at the tonoplast and the prevacuolar compartment.</text>
</comment>
<feature type="repeat" description="CHCR" evidence="9">
    <location>
        <begin position="560"/>
        <end position="771"/>
    </location>
</feature>
<dbReference type="GO" id="GO:0008270">
    <property type="term" value="F:zinc ion binding"/>
    <property type="evidence" value="ECO:0007669"/>
    <property type="project" value="UniProtKB-KW"/>
</dbReference>
<feature type="region of interest" description="Disordered" evidence="11">
    <location>
        <begin position="630"/>
        <end position="671"/>
    </location>
</feature>
<keyword evidence="3" id="KW-0479">Metal-binding</keyword>
<comment type="similarity">
    <text evidence="2 7">Belongs to the VPS11 family.</text>
</comment>
<evidence type="ECO:0000256" key="7">
    <source>
        <dbReference type="PIRNR" id="PIRNR007860"/>
    </source>
</evidence>
<dbReference type="PROSITE" id="PS50089">
    <property type="entry name" value="ZF_RING_2"/>
    <property type="match status" value="1"/>
</dbReference>
<keyword evidence="6 7" id="KW-0472">Membrane</keyword>
<dbReference type="InterPro" id="IPR036322">
    <property type="entry name" value="WD40_repeat_dom_sf"/>
</dbReference>
<evidence type="ECO:0000256" key="4">
    <source>
        <dbReference type="ARBA" id="ARBA00022771"/>
    </source>
</evidence>
<dbReference type="FunFam" id="1.25.40.10:FF:000278">
    <property type="entry name" value="Vacuolar protein sorting-associated protein 11 homolog"/>
    <property type="match status" value="1"/>
</dbReference>
<dbReference type="InterPro" id="IPR001841">
    <property type="entry name" value="Znf_RING"/>
</dbReference>
<evidence type="ECO:0000256" key="3">
    <source>
        <dbReference type="ARBA" id="ARBA00022723"/>
    </source>
</evidence>
<feature type="domain" description="RING-type" evidence="12">
    <location>
        <begin position="857"/>
        <end position="892"/>
    </location>
</feature>
<dbReference type="InterPro" id="IPR015943">
    <property type="entry name" value="WD40/YVTN_repeat-like_dom_sf"/>
</dbReference>
<evidence type="ECO:0000256" key="5">
    <source>
        <dbReference type="ARBA" id="ARBA00022833"/>
    </source>
</evidence>
<dbReference type="InterPro" id="IPR057308">
    <property type="entry name" value="CHCR_PEP5_VPS11"/>
</dbReference>
<organism evidence="13 14">
    <name type="scientific">Oldenlandia corymbosa var. corymbosa</name>
    <dbReference type="NCBI Taxonomy" id="529605"/>
    <lineage>
        <taxon>Eukaryota</taxon>
        <taxon>Viridiplantae</taxon>
        <taxon>Streptophyta</taxon>
        <taxon>Embryophyta</taxon>
        <taxon>Tracheophyta</taxon>
        <taxon>Spermatophyta</taxon>
        <taxon>Magnoliopsida</taxon>
        <taxon>eudicotyledons</taxon>
        <taxon>Gunneridae</taxon>
        <taxon>Pentapetalae</taxon>
        <taxon>asterids</taxon>
        <taxon>lamiids</taxon>
        <taxon>Gentianales</taxon>
        <taxon>Rubiaceae</taxon>
        <taxon>Rubioideae</taxon>
        <taxon>Spermacoceae</taxon>
        <taxon>Hedyotis-Oldenlandia complex</taxon>
        <taxon>Oldenlandia</taxon>
    </lineage>
</organism>
<dbReference type="SUPFAM" id="SSF57850">
    <property type="entry name" value="RING/U-box"/>
    <property type="match status" value="1"/>
</dbReference>
<evidence type="ECO:0000256" key="8">
    <source>
        <dbReference type="PROSITE-ProRule" id="PRU00175"/>
    </source>
</evidence>